<evidence type="ECO:0000313" key="3">
    <source>
        <dbReference type="Proteomes" id="UP000187429"/>
    </source>
</evidence>
<comment type="caution">
    <text evidence="2">The sequence shown here is derived from an EMBL/GenBank/DDBJ whole genome shotgun (WGS) entry which is preliminary data.</text>
</comment>
<organism evidence="2 3">
    <name type="scientific">Smittium culicis</name>
    <dbReference type="NCBI Taxonomy" id="133412"/>
    <lineage>
        <taxon>Eukaryota</taxon>
        <taxon>Fungi</taxon>
        <taxon>Fungi incertae sedis</taxon>
        <taxon>Zoopagomycota</taxon>
        <taxon>Kickxellomycotina</taxon>
        <taxon>Harpellomycetes</taxon>
        <taxon>Harpellales</taxon>
        <taxon>Legeriomycetaceae</taxon>
        <taxon>Smittium</taxon>
    </lineage>
</organism>
<gene>
    <name evidence="2" type="ORF">AYI69_g893</name>
</gene>
<feature type="compositionally biased region" description="Basic and acidic residues" evidence="1">
    <location>
        <begin position="219"/>
        <end position="234"/>
    </location>
</feature>
<feature type="region of interest" description="Disordered" evidence="1">
    <location>
        <begin position="211"/>
        <end position="234"/>
    </location>
</feature>
<dbReference type="Proteomes" id="UP000187429">
    <property type="component" value="Unassembled WGS sequence"/>
</dbReference>
<accession>A0A1R1YRR6</accession>
<keyword evidence="3" id="KW-1185">Reference proteome</keyword>
<protein>
    <submittedName>
        <fullName evidence="2">Uncharacterized protein</fullName>
    </submittedName>
</protein>
<evidence type="ECO:0000313" key="2">
    <source>
        <dbReference type="EMBL" id="OMJ29599.1"/>
    </source>
</evidence>
<name>A0A1R1YRR6_9FUNG</name>
<evidence type="ECO:0000256" key="1">
    <source>
        <dbReference type="SAM" id="MobiDB-lite"/>
    </source>
</evidence>
<reference evidence="3" key="1">
    <citation type="submission" date="2017-01" db="EMBL/GenBank/DDBJ databases">
        <authorList>
            <person name="Wang Y."/>
            <person name="White M."/>
            <person name="Kvist S."/>
            <person name="Moncalvo J.-M."/>
        </authorList>
    </citation>
    <scope>NUCLEOTIDE SEQUENCE [LARGE SCALE GENOMIC DNA]</scope>
    <source>
        <strain evidence="3">ID-206-W2</strain>
    </source>
</reference>
<proteinExistence type="predicted"/>
<sequence>MYTPSPIIDFAVGLIKKLDTVYYNVQAFLAQATIPVDYYVHQLLQVEPEAPTNDPRFLFARTLRLLLYEACTLLTLARLDNLYSGHNLPLMVPNLLSEHILTKNPANSGRKKPFRRLQQQAASQAIPKMVTIAATAPVTNQTNLADGSNQKFANYTGGFRAGRSWGRGGGGDATSRWSSPPIPRSLGVAYKRLLVARKNRQRVLATIEQTPATEPASQVEHETHGAQISKGHDVGDCGSAVEKGNREGIPAIIGIL</sequence>
<dbReference type="AlphaFoldDB" id="A0A1R1YRR6"/>
<dbReference type="EMBL" id="LSSM01000240">
    <property type="protein sequence ID" value="OMJ29599.1"/>
    <property type="molecule type" value="Genomic_DNA"/>
</dbReference>